<organism evidence="2 3">
    <name type="scientific">Sistotremastrum suecicum HHB10207 ss-3</name>
    <dbReference type="NCBI Taxonomy" id="1314776"/>
    <lineage>
        <taxon>Eukaryota</taxon>
        <taxon>Fungi</taxon>
        <taxon>Dikarya</taxon>
        <taxon>Basidiomycota</taxon>
        <taxon>Agaricomycotina</taxon>
        <taxon>Agaricomycetes</taxon>
        <taxon>Sistotremastrales</taxon>
        <taxon>Sistotremastraceae</taxon>
        <taxon>Sistotremastrum</taxon>
    </lineage>
</organism>
<feature type="chain" id="PRO_5007869456" description="Alginate lyase 2 domain-containing protein" evidence="1">
    <location>
        <begin position="25"/>
        <end position="263"/>
    </location>
</feature>
<dbReference type="Proteomes" id="UP000076798">
    <property type="component" value="Unassembled WGS sequence"/>
</dbReference>
<proteinExistence type="predicted"/>
<name>A0A165YJ98_9AGAM</name>
<sequence length="263" mass="28837">MYTPSFIVVALATVFAASVPEAEARGFLARIHSARSTPITQLSDGNEMQYGNSSLAPGLRNWQSSGILTRGCDIKSAKITDCYGIYLSANQNEHTGDSPRQRAEFRTKSQLAGHSAHYTWKQYDEAPDTSTAVSQSDFSHRWQLFNEEDIAPVVTLDAINDTATILDYAPRRINCGGKCPAIPLKSFVGRNLLHSLKVTFGPNGQLDYVLTDADSGKQLLTYNTQGYMGGNTSYVKYGCYRTTQPGQAPIHMAVGDFAYEQLS</sequence>
<feature type="signal peptide" evidence="1">
    <location>
        <begin position="1"/>
        <end position="24"/>
    </location>
</feature>
<gene>
    <name evidence="2" type="ORF">SISSUDRAFT_1054410</name>
</gene>
<keyword evidence="3" id="KW-1185">Reference proteome</keyword>
<dbReference type="OrthoDB" id="2538281at2759"/>
<protein>
    <recommendedName>
        <fullName evidence="4">Alginate lyase 2 domain-containing protein</fullName>
    </recommendedName>
</protein>
<evidence type="ECO:0000313" key="3">
    <source>
        <dbReference type="Proteomes" id="UP000076798"/>
    </source>
</evidence>
<evidence type="ECO:0000256" key="1">
    <source>
        <dbReference type="SAM" id="SignalP"/>
    </source>
</evidence>
<dbReference type="AlphaFoldDB" id="A0A165YJ98"/>
<accession>A0A165YJ98</accession>
<keyword evidence="1" id="KW-0732">Signal</keyword>
<reference evidence="2 3" key="1">
    <citation type="journal article" date="2016" name="Mol. Biol. Evol.">
        <title>Comparative Genomics of Early-Diverging Mushroom-Forming Fungi Provides Insights into the Origins of Lignocellulose Decay Capabilities.</title>
        <authorList>
            <person name="Nagy L.G."/>
            <person name="Riley R."/>
            <person name="Tritt A."/>
            <person name="Adam C."/>
            <person name="Daum C."/>
            <person name="Floudas D."/>
            <person name="Sun H."/>
            <person name="Yadav J.S."/>
            <person name="Pangilinan J."/>
            <person name="Larsson K.H."/>
            <person name="Matsuura K."/>
            <person name="Barry K."/>
            <person name="Labutti K."/>
            <person name="Kuo R."/>
            <person name="Ohm R.A."/>
            <person name="Bhattacharya S.S."/>
            <person name="Shirouzu T."/>
            <person name="Yoshinaga Y."/>
            <person name="Martin F.M."/>
            <person name="Grigoriev I.V."/>
            <person name="Hibbett D.S."/>
        </authorList>
    </citation>
    <scope>NUCLEOTIDE SEQUENCE [LARGE SCALE GENOMIC DNA]</scope>
    <source>
        <strain evidence="2 3">HHB10207 ss-3</strain>
    </source>
</reference>
<evidence type="ECO:0008006" key="4">
    <source>
        <dbReference type="Google" id="ProtNLM"/>
    </source>
</evidence>
<dbReference type="EMBL" id="KV428250">
    <property type="protein sequence ID" value="KZT33306.1"/>
    <property type="molecule type" value="Genomic_DNA"/>
</dbReference>
<evidence type="ECO:0000313" key="2">
    <source>
        <dbReference type="EMBL" id="KZT33306.1"/>
    </source>
</evidence>